<dbReference type="CDD" id="cd08209">
    <property type="entry name" value="RLP_DK-MTP-1-P-enolase"/>
    <property type="match status" value="1"/>
</dbReference>
<evidence type="ECO:0000259" key="8">
    <source>
        <dbReference type="Pfam" id="PF00016"/>
    </source>
</evidence>
<protein>
    <recommendedName>
        <fullName evidence="6">2,3-diketo-5-methylthiopentyl-1-phosphate enolase</fullName>
        <ecNumber evidence="6">5.3.2.5</ecNumber>
    </recommendedName>
</protein>
<evidence type="ECO:0000256" key="6">
    <source>
        <dbReference type="NCBIfam" id="TIGR03332"/>
    </source>
</evidence>
<keyword evidence="2" id="KW-0479">Metal-binding</keyword>
<keyword evidence="5" id="KW-0413">Isomerase</keyword>
<accession>A0A0U2KX96</accession>
<dbReference type="GO" id="GO:0000287">
    <property type="term" value="F:magnesium ion binding"/>
    <property type="evidence" value="ECO:0007669"/>
    <property type="project" value="InterPro"/>
</dbReference>
<dbReference type="SUPFAM" id="SSF54966">
    <property type="entry name" value="RuBisCO, large subunit, small (N-terminal) domain"/>
    <property type="match status" value="1"/>
</dbReference>
<dbReference type="Proteomes" id="UP000061660">
    <property type="component" value="Chromosome"/>
</dbReference>
<dbReference type="PANTHER" id="PTHR42704:SF17">
    <property type="entry name" value="RIBULOSE BISPHOSPHATE CARBOXYLASE LARGE CHAIN"/>
    <property type="match status" value="1"/>
</dbReference>
<keyword evidence="3" id="KW-0460">Magnesium</keyword>
<dbReference type="EC" id="5.3.2.5" evidence="6"/>
<dbReference type="InterPro" id="IPR033966">
    <property type="entry name" value="RuBisCO"/>
</dbReference>
<dbReference type="InterPro" id="IPR017717">
    <property type="entry name" value="Diketo-Methiopentyl-P_enolase"/>
</dbReference>
<dbReference type="RefSeq" id="WP_062407706.1">
    <property type="nucleotide sequence ID" value="NZ_CP013652.1"/>
</dbReference>
<dbReference type="Pfam" id="PF00016">
    <property type="entry name" value="RuBisCO_large"/>
    <property type="match status" value="1"/>
</dbReference>
<dbReference type="GO" id="GO:0015977">
    <property type="term" value="P:carbon fixation"/>
    <property type="evidence" value="ECO:0007669"/>
    <property type="project" value="InterPro"/>
</dbReference>
<evidence type="ECO:0000313" key="10">
    <source>
        <dbReference type="EMBL" id="ALS21410.1"/>
    </source>
</evidence>
<dbReference type="STRING" id="162209.IJ22_10280"/>
<dbReference type="OrthoDB" id="9770811at2"/>
<dbReference type="InterPro" id="IPR000685">
    <property type="entry name" value="RuBisCO_lsu_C"/>
</dbReference>
<keyword evidence="4" id="KW-0486">Methionine biosynthesis</keyword>
<dbReference type="GO" id="GO:0043715">
    <property type="term" value="F:2,3-diketo-5-methylthiopentyl-1-phosphate enolase activity"/>
    <property type="evidence" value="ECO:0007669"/>
    <property type="project" value="UniProtKB-EC"/>
</dbReference>
<proteinExistence type="inferred from homology"/>
<dbReference type="PANTHER" id="PTHR42704">
    <property type="entry name" value="RIBULOSE BISPHOSPHATE CARBOXYLASE"/>
    <property type="match status" value="1"/>
</dbReference>
<dbReference type="NCBIfam" id="TIGR03332">
    <property type="entry name" value="salvage_mtnW"/>
    <property type="match status" value="1"/>
</dbReference>
<comment type="similarity">
    <text evidence="7">Belongs to the RuBisCO large chain family.</text>
</comment>
<evidence type="ECO:0000256" key="1">
    <source>
        <dbReference type="ARBA" id="ARBA00022605"/>
    </source>
</evidence>
<dbReference type="InterPro" id="IPR036376">
    <property type="entry name" value="RuBisCO_lsu_C_sf"/>
</dbReference>
<evidence type="ECO:0000313" key="11">
    <source>
        <dbReference type="Proteomes" id="UP000061660"/>
    </source>
</evidence>
<dbReference type="GO" id="GO:0019509">
    <property type="term" value="P:L-methionine salvage from methylthioadenosine"/>
    <property type="evidence" value="ECO:0007669"/>
    <property type="project" value="UniProtKB-UniRule"/>
</dbReference>
<dbReference type="NCBIfam" id="NF007095">
    <property type="entry name" value="PRK09549.1"/>
    <property type="match status" value="1"/>
</dbReference>
<feature type="domain" description="Ribulose bisphosphate carboxylase large subunit ferrodoxin-like N-terminal" evidence="9">
    <location>
        <begin position="10"/>
        <end position="114"/>
    </location>
</feature>
<dbReference type="EMBL" id="CP013652">
    <property type="protein sequence ID" value="ALS21410.1"/>
    <property type="molecule type" value="Genomic_DNA"/>
</dbReference>
<feature type="domain" description="Ribulose bisphosphate carboxylase large subunit C-terminal" evidence="8">
    <location>
        <begin position="129"/>
        <end position="421"/>
    </location>
</feature>
<evidence type="ECO:0000256" key="4">
    <source>
        <dbReference type="ARBA" id="ARBA00023167"/>
    </source>
</evidence>
<dbReference type="SUPFAM" id="SSF51649">
    <property type="entry name" value="RuBisCo, C-terminal domain"/>
    <property type="match status" value="1"/>
</dbReference>
<sequence length="425" mass="45425">MNVETHGAYCVATYRCYDEKADFHKKAAGIAVGLTVGSWTDLPQARKAEMEKHLGRVVRVEVHEPAAGESASERYADIQIAYPDINFSRDIPALLVTVFGKLSMDGRIKLIDLSFSEAFLSAFPGPRYGIQGVRDLLGIHDRPLLMSIFKSVIGHDLPALREQFLQQALGGVDLIKDDEILFENPLTPIERRVEACMQAAAEAQKATGQKLLYAVNLTGPTFGLIEQARKAIDAGANALLFNVLAYGFDALAELSRHPDIRVPIMAHPAMAGAFYPSPYHGIAASVLLGKLMRLAGADLVLFPSPYGSVVMPREENMAIKEALLTTDASAYALSANGQAPLAQSFPVPSAGIHPGLVPLILKDFGDQVVVNAGGGVHGHPMGAAAGGRAFRQAIAGCLAGRPLREYAADGHAELQAAIDAWGIKE</sequence>
<dbReference type="PATRIC" id="fig|162209.4.peg.1095"/>
<evidence type="ECO:0000256" key="7">
    <source>
        <dbReference type="RuleBase" id="RU003834"/>
    </source>
</evidence>
<evidence type="ECO:0000256" key="2">
    <source>
        <dbReference type="ARBA" id="ARBA00022723"/>
    </source>
</evidence>
<reference evidence="10 11" key="2">
    <citation type="journal article" date="2016" name="Genome Announc.">
        <title>Complete Genome Sequences of Two Interactive Moderate Thermophiles, Paenibacillus napthalenovorans 32O-Y and Paenibacillus sp. 32O-W.</title>
        <authorList>
            <person name="Butler R.R.III."/>
            <person name="Wang J."/>
            <person name="Stark B.C."/>
            <person name="Pombert J.F."/>
        </authorList>
    </citation>
    <scope>NUCLEOTIDE SEQUENCE [LARGE SCALE GENOMIC DNA]</scope>
    <source>
        <strain evidence="10 11">32O-Y</strain>
    </source>
</reference>
<dbReference type="Gene3D" id="3.20.20.110">
    <property type="entry name" value="Ribulose bisphosphate carboxylase, large subunit, C-terminal domain"/>
    <property type="match status" value="1"/>
</dbReference>
<dbReference type="SFLD" id="SFLDF00157">
    <property type="entry name" value="2_3-diketo-5-methylthiopentyl"/>
    <property type="match status" value="1"/>
</dbReference>
<dbReference type="SFLD" id="SFLDG00301">
    <property type="entry name" value="RuBisCO-like_proteins"/>
    <property type="match status" value="1"/>
</dbReference>
<evidence type="ECO:0000256" key="5">
    <source>
        <dbReference type="ARBA" id="ARBA00023235"/>
    </source>
</evidence>
<dbReference type="GO" id="GO:0016984">
    <property type="term" value="F:ribulose-bisphosphate carboxylase activity"/>
    <property type="evidence" value="ECO:0007669"/>
    <property type="project" value="InterPro"/>
</dbReference>
<dbReference type="InterPro" id="IPR036422">
    <property type="entry name" value="RuBisCO_lsu_N_sf"/>
</dbReference>
<keyword evidence="1" id="KW-0028">Amino-acid biosynthesis</keyword>
<dbReference type="Gene3D" id="3.30.70.150">
    <property type="entry name" value="RuBisCO large subunit, N-terminal domain"/>
    <property type="match status" value="1"/>
</dbReference>
<evidence type="ECO:0000259" key="9">
    <source>
        <dbReference type="Pfam" id="PF02788"/>
    </source>
</evidence>
<organism evidence="10 11">
    <name type="scientific">Paenibacillus naphthalenovorans</name>
    <dbReference type="NCBI Taxonomy" id="162209"/>
    <lineage>
        <taxon>Bacteria</taxon>
        <taxon>Bacillati</taxon>
        <taxon>Bacillota</taxon>
        <taxon>Bacilli</taxon>
        <taxon>Bacillales</taxon>
        <taxon>Paenibacillaceae</taxon>
        <taxon>Paenibacillus</taxon>
    </lineage>
</organism>
<dbReference type="Pfam" id="PF02788">
    <property type="entry name" value="RuBisCO_large_N"/>
    <property type="match status" value="1"/>
</dbReference>
<name>A0A0U2KX96_9BACL</name>
<dbReference type="KEGG" id="pnp:IJ22_10280"/>
<dbReference type="SFLD" id="SFLDS00014">
    <property type="entry name" value="RuBisCO"/>
    <property type="match status" value="1"/>
</dbReference>
<evidence type="ECO:0000256" key="3">
    <source>
        <dbReference type="ARBA" id="ARBA00022842"/>
    </source>
</evidence>
<keyword evidence="11" id="KW-1185">Reference proteome</keyword>
<dbReference type="InterPro" id="IPR017443">
    <property type="entry name" value="RuBisCO_lsu_fd_N"/>
</dbReference>
<reference evidence="11" key="1">
    <citation type="submission" date="2015-12" db="EMBL/GenBank/DDBJ databases">
        <title>Complete genome sequences of two moderately thermophilic Paenibacillus species.</title>
        <authorList>
            <person name="Butler R.III."/>
            <person name="Wang J."/>
            <person name="Stark B.C."/>
            <person name="Pombert J.-F."/>
        </authorList>
    </citation>
    <scope>NUCLEOTIDE SEQUENCE [LARGE SCALE GENOMIC DNA]</scope>
    <source>
        <strain evidence="11">32O-Y</strain>
    </source>
</reference>
<gene>
    <name evidence="10" type="ORF">IJ22_10280</name>
</gene>
<dbReference type="AlphaFoldDB" id="A0A0U2KX96"/>